<dbReference type="InterPro" id="IPR036660">
    <property type="entry name" value="Fe-S_hydroAse_TtdB_cat_sf"/>
</dbReference>
<dbReference type="InterPro" id="IPR004647">
    <property type="entry name" value="Fe-S_hydro-lyase_TtdB-typ_cat"/>
</dbReference>
<dbReference type="Pfam" id="PF05683">
    <property type="entry name" value="Fumerase_C"/>
    <property type="match status" value="1"/>
</dbReference>
<dbReference type="Gene3D" id="3.20.130.10">
    <property type="entry name" value="Fe-S hydro-lyase, tartrate dehydratase beta-type, catalytic domain"/>
    <property type="match status" value="1"/>
</dbReference>
<dbReference type="PANTHER" id="PTHR43351">
    <property type="entry name" value="L(+)-TARTRATE DEHYDRATASE SUBUNIT BETA"/>
    <property type="match status" value="1"/>
</dbReference>
<dbReference type="NCBIfam" id="NF005310">
    <property type="entry name" value="PRK06842.1"/>
    <property type="match status" value="1"/>
</dbReference>
<evidence type="ECO:0000259" key="3">
    <source>
        <dbReference type="Pfam" id="PF05683"/>
    </source>
</evidence>
<dbReference type="GO" id="GO:0016836">
    <property type="term" value="F:hydro-lyase activity"/>
    <property type="evidence" value="ECO:0007669"/>
    <property type="project" value="InterPro"/>
</dbReference>
<accession>E3CZ72</accession>
<evidence type="ECO:0000256" key="2">
    <source>
        <dbReference type="ARBA" id="ARBA00023239"/>
    </source>
</evidence>
<dbReference type="EMBL" id="CM001022">
    <property type="protein sequence ID" value="EFQ22845.1"/>
    <property type="molecule type" value="Genomic_DNA"/>
</dbReference>
<dbReference type="STRING" id="584708.Apau_0411"/>
<dbReference type="RefSeq" id="WP_006299995.1">
    <property type="nucleotide sequence ID" value="NZ_CM001022.1"/>
</dbReference>
<dbReference type="NCBIfam" id="TIGR00723">
    <property type="entry name" value="ttdB_fumA_fumB"/>
    <property type="match status" value="1"/>
</dbReference>
<proteinExistence type="inferred from homology"/>
<name>E3CZ72_9BACT</name>
<sequence length="192" mass="20606">MTEARILTLSTPLTREVRKDLRAGDRVLLSGTIYAARDAAHRRMTESLRRGEPLPFDLRDQVVYYAGPAPTPPGRAIGPVGPTTSGRMDPYTPALLNLGLGGMIGKGRRSPEVLEALRRHGAVYFGATGGAAALLARSVQECVLVAYEDLGPEAILRLRVEGFPAVVVVDPLGTDLYDVGPREARRALGYGD</sequence>
<keyword evidence="5" id="KW-1185">Reference proteome</keyword>
<dbReference type="AlphaFoldDB" id="E3CZ72"/>
<evidence type="ECO:0000313" key="4">
    <source>
        <dbReference type="EMBL" id="EFQ22845.1"/>
    </source>
</evidence>
<comment type="similarity">
    <text evidence="1">Belongs to the class-I fumarase family.</text>
</comment>
<dbReference type="SUPFAM" id="SSF117457">
    <property type="entry name" value="FumA C-terminal domain-like"/>
    <property type="match status" value="1"/>
</dbReference>
<evidence type="ECO:0000256" key="1">
    <source>
        <dbReference type="ARBA" id="ARBA00008876"/>
    </source>
</evidence>
<reference evidence="4 5" key="1">
    <citation type="journal article" date="2010" name="Stand. Genomic Sci.">
        <title>Non-contiguous finished genome sequence of Aminomonas paucivorans type strain (GLU-3).</title>
        <authorList>
            <person name="Pitluck S."/>
            <person name="Yasawong M."/>
            <person name="Held B."/>
            <person name="Lapidus A."/>
            <person name="Nolan M."/>
            <person name="Copeland A."/>
            <person name="Lucas S."/>
            <person name="Del Rio T.G."/>
            <person name="Tice H."/>
            <person name="Cheng J.F."/>
            <person name="Chertkov O."/>
            <person name="Goodwin L."/>
            <person name="Tapia R."/>
            <person name="Han C."/>
            <person name="Liolios K."/>
            <person name="Ivanova N."/>
            <person name="Mavromatis K."/>
            <person name="Ovchinnikova G."/>
            <person name="Pati A."/>
            <person name="Chen A."/>
            <person name="Palaniappan K."/>
            <person name="Land M."/>
            <person name="Hauser L."/>
            <person name="Chang Y.J."/>
            <person name="Jeffries C.D."/>
            <person name="Pukall R."/>
            <person name="Spring S."/>
            <person name="Rohde M."/>
            <person name="Sikorski J."/>
            <person name="Goker M."/>
            <person name="Woyke T."/>
            <person name="Bristow J."/>
            <person name="Eisen J.A."/>
            <person name="Markowitz V."/>
            <person name="Hugenholtz P."/>
            <person name="Kyrpides N.C."/>
            <person name="Klenk H.P."/>
        </authorList>
    </citation>
    <scope>NUCLEOTIDE SEQUENCE [LARGE SCALE GENOMIC DNA]</scope>
    <source>
        <strain evidence="4 5">DSM 12260</strain>
    </source>
</reference>
<dbReference type="eggNOG" id="COG1838">
    <property type="taxonomic scope" value="Bacteria"/>
</dbReference>
<dbReference type="Proteomes" id="UP000005096">
    <property type="component" value="Chromosome"/>
</dbReference>
<protein>
    <submittedName>
        <fullName evidence="4">Hydro-lyase, Fe-S type, tartrate/fumarate subfamily, beta subunit</fullName>
    </submittedName>
</protein>
<dbReference type="HOGENOM" id="CLU_098588_2_0_0"/>
<dbReference type="PANTHER" id="PTHR43351:SF2">
    <property type="entry name" value="L(+)-TARTRATE DEHYDRATASE SUBUNIT BETA-RELATED"/>
    <property type="match status" value="1"/>
</dbReference>
<dbReference type="PaxDb" id="584708-Apau_0411"/>
<gene>
    <name evidence="4" type="ORF">Apau_0411</name>
</gene>
<feature type="domain" description="Fe-S hydro-lyase tartrate dehydratase beta-type catalytic" evidence="3">
    <location>
        <begin position="4"/>
        <end position="178"/>
    </location>
</feature>
<organism evidence="4 5">
    <name type="scientific">Aminomonas paucivorans DSM 12260</name>
    <dbReference type="NCBI Taxonomy" id="584708"/>
    <lineage>
        <taxon>Bacteria</taxon>
        <taxon>Thermotogati</taxon>
        <taxon>Synergistota</taxon>
        <taxon>Synergistia</taxon>
        <taxon>Synergistales</taxon>
        <taxon>Synergistaceae</taxon>
        <taxon>Aminomonas</taxon>
    </lineage>
</organism>
<keyword evidence="2 4" id="KW-0456">Lyase</keyword>
<dbReference type="OrthoDB" id="9798978at2"/>
<evidence type="ECO:0000313" key="5">
    <source>
        <dbReference type="Proteomes" id="UP000005096"/>
    </source>
</evidence>